<protein>
    <submittedName>
        <fullName evidence="1">Uncharacterized protein</fullName>
    </submittedName>
</protein>
<comment type="caution">
    <text evidence="1">The sequence shown here is derived from an EMBL/GenBank/DDBJ whole genome shotgun (WGS) entry which is preliminary data.</text>
</comment>
<dbReference type="AlphaFoldDB" id="A0AAV4AEA1"/>
<evidence type="ECO:0000313" key="1">
    <source>
        <dbReference type="EMBL" id="GFO09536.1"/>
    </source>
</evidence>
<reference evidence="1 2" key="1">
    <citation type="journal article" date="2021" name="Elife">
        <title>Chloroplast acquisition without the gene transfer in kleptoplastic sea slugs, Plakobranchus ocellatus.</title>
        <authorList>
            <person name="Maeda T."/>
            <person name="Takahashi S."/>
            <person name="Yoshida T."/>
            <person name="Shimamura S."/>
            <person name="Takaki Y."/>
            <person name="Nagai Y."/>
            <person name="Toyoda A."/>
            <person name="Suzuki Y."/>
            <person name="Arimoto A."/>
            <person name="Ishii H."/>
            <person name="Satoh N."/>
            <person name="Nishiyama T."/>
            <person name="Hasebe M."/>
            <person name="Maruyama T."/>
            <person name="Minagawa J."/>
            <person name="Obokata J."/>
            <person name="Shigenobu S."/>
        </authorList>
    </citation>
    <scope>NUCLEOTIDE SEQUENCE [LARGE SCALE GENOMIC DNA]</scope>
</reference>
<accession>A0AAV4AEA1</accession>
<sequence>MTLETEIAQKRWRRIGHSLKNSSAASRDLPQAEIRHLQLVYPAGTGNKGDNLIRRLFRKQSMADTIFGDRWFQLPQDMRVSTEEKLSSQVTRSAIIRRLATFSITAYHFIIVYPTFLENGRWRSLYCSCPQEGDLRLLRPPSGQGAGDGARARDRRVPADLRADSLATVLPAPHIPTRTARMPAPVQDHTKLLMRPHCDYFINCLLRT</sequence>
<evidence type="ECO:0000313" key="2">
    <source>
        <dbReference type="Proteomes" id="UP000735302"/>
    </source>
</evidence>
<name>A0AAV4AEA1_9GAST</name>
<dbReference type="Proteomes" id="UP000735302">
    <property type="component" value="Unassembled WGS sequence"/>
</dbReference>
<gene>
    <name evidence="1" type="ORF">PoB_003604100</name>
</gene>
<organism evidence="1 2">
    <name type="scientific">Plakobranchus ocellatus</name>
    <dbReference type="NCBI Taxonomy" id="259542"/>
    <lineage>
        <taxon>Eukaryota</taxon>
        <taxon>Metazoa</taxon>
        <taxon>Spiralia</taxon>
        <taxon>Lophotrochozoa</taxon>
        <taxon>Mollusca</taxon>
        <taxon>Gastropoda</taxon>
        <taxon>Heterobranchia</taxon>
        <taxon>Euthyneura</taxon>
        <taxon>Panpulmonata</taxon>
        <taxon>Sacoglossa</taxon>
        <taxon>Placobranchoidea</taxon>
        <taxon>Plakobranchidae</taxon>
        <taxon>Plakobranchus</taxon>
    </lineage>
</organism>
<keyword evidence="2" id="KW-1185">Reference proteome</keyword>
<dbReference type="EMBL" id="BLXT01004106">
    <property type="protein sequence ID" value="GFO09536.1"/>
    <property type="molecule type" value="Genomic_DNA"/>
</dbReference>
<proteinExistence type="predicted"/>